<evidence type="ECO:0000256" key="5">
    <source>
        <dbReference type="ARBA" id="ARBA00023163"/>
    </source>
</evidence>
<dbReference type="SUPFAM" id="SSF48013">
    <property type="entry name" value="NusB-like"/>
    <property type="match status" value="1"/>
</dbReference>
<gene>
    <name evidence="6" type="primary">nusB</name>
    <name evidence="8" type="ORF">SAMN05421823_10395</name>
</gene>
<keyword evidence="4 6" id="KW-0805">Transcription regulation</keyword>
<proteinExistence type="inferred from homology"/>
<keyword evidence="2 6" id="KW-0889">Transcription antitermination</keyword>
<dbReference type="EMBL" id="FNFO01000003">
    <property type="protein sequence ID" value="SDK62115.1"/>
    <property type="molecule type" value="Genomic_DNA"/>
</dbReference>
<organism evidence="8 9">
    <name type="scientific">Catalinimonas alkaloidigena</name>
    <dbReference type="NCBI Taxonomy" id="1075417"/>
    <lineage>
        <taxon>Bacteria</taxon>
        <taxon>Pseudomonadati</taxon>
        <taxon>Bacteroidota</taxon>
        <taxon>Cytophagia</taxon>
        <taxon>Cytophagales</taxon>
        <taxon>Catalimonadaceae</taxon>
        <taxon>Catalinimonas</taxon>
    </lineage>
</organism>
<dbReference type="GO" id="GO:0031564">
    <property type="term" value="P:transcription antitermination"/>
    <property type="evidence" value="ECO:0007669"/>
    <property type="project" value="UniProtKB-KW"/>
</dbReference>
<feature type="domain" description="NusB/RsmB/TIM44" evidence="7">
    <location>
        <begin position="287"/>
        <end position="377"/>
    </location>
</feature>
<dbReference type="AlphaFoldDB" id="A0A1G9DE13"/>
<dbReference type="PANTHER" id="PTHR11078">
    <property type="entry name" value="N UTILIZATION SUBSTANCE PROTEIN B-RELATED"/>
    <property type="match status" value="1"/>
</dbReference>
<evidence type="ECO:0000259" key="7">
    <source>
        <dbReference type="Pfam" id="PF01029"/>
    </source>
</evidence>
<keyword evidence="5 6" id="KW-0804">Transcription</keyword>
<dbReference type="Pfam" id="PF01029">
    <property type="entry name" value="NusB"/>
    <property type="match status" value="1"/>
</dbReference>
<dbReference type="InterPro" id="IPR035926">
    <property type="entry name" value="NusB-like_sf"/>
</dbReference>
<comment type="function">
    <text evidence="6">Involved in transcription antitermination. Required for transcription of ribosomal RNA (rRNA) genes. Binds specifically to the boxA antiterminator sequence of the ribosomal RNA (rrn) operons.</text>
</comment>
<dbReference type="InterPro" id="IPR011605">
    <property type="entry name" value="NusB_fam"/>
</dbReference>
<keyword evidence="3 6" id="KW-0694">RNA-binding</keyword>
<dbReference type="RefSeq" id="WP_176955942.1">
    <property type="nucleotide sequence ID" value="NZ_FNFO01000003.1"/>
</dbReference>
<evidence type="ECO:0000313" key="8">
    <source>
        <dbReference type="EMBL" id="SDK62115.1"/>
    </source>
</evidence>
<reference evidence="8 9" key="1">
    <citation type="submission" date="2016-10" db="EMBL/GenBank/DDBJ databases">
        <authorList>
            <person name="de Groot N.N."/>
        </authorList>
    </citation>
    <scope>NUCLEOTIDE SEQUENCE [LARGE SCALE GENOMIC DNA]</scope>
    <source>
        <strain evidence="8 9">DSM 25186</strain>
    </source>
</reference>
<name>A0A1G9DE13_9BACT</name>
<dbReference type="Proteomes" id="UP000198510">
    <property type="component" value="Unassembled WGS sequence"/>
</dbReference>
<evidence type="ECO:0000256" key="6">
    <source>
        <dbReference type="HAMAP-Rule" id="MF_00073"/>
    </source>
</evidence>
<dbReference type="STRING" id="1075417.SAMN05421823_10395"/>
<evidence type="ECO:0000256" key="2">
    <source>
        <dbReference type="ARBA" id="ARBA00022814"/>
    </source>
</evidence>
<protein>
    <recommendedName>
        <fullName evidence="6">Transcription antitermination protein NusB</fullName>
    </recommendedName>
    <alternativeName>
        <fullName evidence="6">Antitermination factor NusB</fullName>
    </alternativeName>
</protein>
<accession>A0A1G9DE13</accession>
<dbReference type="NCBIfam" id="TIGR01951">
    <property type="entry name" value="nusB"/>
    <property type="match status" value="1"/>
</dbReference>
<evidence type="ECO:0000256" key="4">
    <source>
        <dbReference type="ARBA" id="ARBA00023015"/>
    </source>
</evidence>
<dbReference type="PANTHER" id="PTHR11078:SF3">
    <property type="entry name" value="ANTITERMINATION NUSB DOMAIN-CONTAINING PROTEIN"/>
    <property type="match status" value="1"/>
</dbReference>
<evidence type="ECO:0000313" key="9">
    <source>
        <dbReference type="Proteomes" id="UP000198510"/>
    </source>
</evidence>
<dbReference type="GO" id="GO:0005829">
    <property type="term" value="C:cytosol"/>
    <property type="evidence" value="ECO:0007669"/>
    <property type="project" value="TreeGrafter"/>
</dbReference>
<evidence type="ECO:0000256" key="1">
    <source>
        <dbReference type="ARBA" id="ARBA00005952"/>
    </source>
</evidence>
<dbReference type="GO" id="GO:0006353">
    <property type="term" value="P:DNA-templated transcription termination"/>
    <property type="evidence" value="ECO:0007669"/>
    <property type="project" value="UniProtKB-UniRule"/>
</dbReference>
<dbReference type="HAMAP" id="MF_00073">
    <property type="entry name" value="NusB"/>
    <property type="match status" value="1"/>
</dbReference>
<dbReference type="InterPro" id="IPR006027">
    <property type="entry name" value="NusB_RsmB_TIM44"/>
</dbReference>
<dbReference type="Gene3D" id="1.10.940.10">
    <property type="entry name" value="NusB-like"/>
    <property type="match status" value="1"/>
</dbReference>
<sequence length="399" mass="45758">MLNRHTLRIKVMQALYAFQQARVSDYHASIERIDAHFEPDPLAADPPDRAVIHRKRTFSAEVFETTYQERRLAAPSPDREGEITPDVRDAVMSAVNFYHEQVKRDRTFLRNQLLADAQHVYEGYLRVLQLLLELADLVGQEQQAFERRRLKGTPPTPGQLRLHRNPLLETLRSNEEIRAAMIRHNISWANDRSFVKALYRDVLATNEKYLQYQAAETVSAEEHEAMVRHIVKTVIFKSDMAQAFFEEWDINWAENSETTRSMVLRTLKSLAAPAEEGVSALAPLSSNWEDDRSFFVALYDTTLDHREALEALVAGRVENWDMERVAALDKIILQMALAEMIHFPSIPVKVTINEYIEISKKYSTPKSKQFVNGLLDVLAAELTANGTIRKSGRGLLDNR</sequence>
<evidence type="ECO:0000256" key="3">
    <source>
        <dbReference type="ARBA" id="ARBA00022884"/>
    </source>
</evidence>
<dbReference type="GO" id="GO:0003723">
    <property type="term" value="F:RNA binding"/>
    <property type="evidence" value="ECO:0007669"/>
    <property type="project" value="UniProtKB-UniRule"/>
</dbReference>
<comment type="similarity">
    <text evidence="1 6">Belongs to the NusB family.</text>
</comment>
<keyword evidence="9" id="KW-1185">Reference proteome</keyword>